<dbReference type="AlphaFoldDB" id="A0A381QW00"/>
<reference evidence="2" key="1">
    <citation type="submission" date="2018-05" db="EMBL/GenBank/DDBJ databases">
        <authorList>
            <person name="Lanie J.A."/>
            <person name="Ng W.-L."/>
            <person name="Kazmierczak K.M."/>
            <person name="Andrzejewski T.M."/>
            <person name="Davidsen T.M."/>
            <person name="Wayne K.J."/>
            <person name="Tettelin H."/>
            <person name="Glass J.I."/>
            <person name="Rusch D."/>
            <person name="Podicherti R."/>
            <person name="Tsui H.-C.T."/>
            <person name="Winkler M.E."/>
        </authorList>
    </citation>
    <scope>NUCLEOTIDE SEQUENCE</scope>
</reference>
<dbReference type="GO" id="GO:0003824">
    <property type="term" value="F:catalytic activity"/>
    <property type="evidence" value="ECO:0007669"/>
    <property type="project" value="TreeGrafter"/>
</dbReference>
<organism evidence="2">
    <name type="scientific">marine metagenome</name>
    <dbReference type="NCBI Taxonomy" id="408172"/>
    <lineage>
        <taxon>unclassified sequences</taxon>
        <taxon>metagenomes</taxon>
        <taxon>ecological metagenomes</taxon>
    </lineage>
</organism>
<gene>
    <name evidence="2" type="ORF">METZ01_LOCUS34577</name>
</gene>
<evidence type="ECO:0000313" key="2">
    <source>
        <dbReference type="EMBL" id="SUZ81723.1"/>
    </source>
</evidence>
<dbReference type="SUPFAM" id="SSF54909">
    <property type="entry name" value="Dimeric alpha+beta barrel"/>
    <property type="match status" value="1"/>
</dbReference>
<dbReference type="PANTHER" id="PTHR33336:SF15">
    <property type="entry name" value="ABM DOMAIN-CONTAINING PROTEIN"/>
    <property type="match status" value="1"/>
</dbReference>
<dbReference type="PANTHER" id="PTHR33336">
    <property type="entry name" value="QUINOL MONOOXYGENASE YGIN-RELATED"/>
    <property type="match status" value="1"/>
</dbReference>
<dbReference type="PROSITE" id="PS51725">
    <property type="entry name" value="ABM"/>
    <property type="match status" value="1"/>
</dbReference>
<dbReference type="InterPro" id="IPR050744">
    <property type="entry name" value="AI-2_Isomerase_LsrG"/>
</dbReference>
<dbReference type="EMBL" id="UINC01001480">
    <property type="protein sequence ID" value="SUZ81723.1"/>
    <property type="molecule type" value="Genomic_DNA"/>
</dbReference>
<accession>A0A381QW00</accession>
<dbReference type="InterPro" id="IPR011008">
    <property type="entry name" value="Dimeric_a/b-barrel"/>
</dbReference>
<dbReference type="Gene3D" id="3.30.70.100">
    <property type="match status" value="1"/>
</dbReference>
<feature type="domain" description="ABM" evidence="1">
    <location>
        <begin position="2"/>
        <end position="91"/>
    </location>
</feature>
<protein>
    <recommendedName>
        <fullName evidence="1">ABM domain-containing protein</fullName>
    </recommendedName>
</protein>
<name>A0A381QW00_9ZZZZ</name>
<evidence type="ECO:0000259" key="1">
    <source>
        <dbReference type="PROSITE" id="PS51725"/>
    </source>
</evidence>
<dbReference type="InterPro" id="IPR007138">
    <property type="entry name" value="ABM_dom"/>
</dbReference>
<proteinExistence type="predicted"/>
<sequence>MILIAGTISLDPDKVDEALAAIVPLMEGTHAEDGCIDYVLSADPLTPGCIRIFEKWEGDEALAAHMKAPHMAAFQGKLGGLGVTGLSVDRFDGATASKLF</sequence>
<dbReference type="Pfam" id="PF03992">
    <property type="entry name" value="ABM"/>
    <property type="match status" value="1"/>
</dbReference>